<dbReference type="PhylomeDB" id="A0A0G4EBM0"/>
<dbReference type="VEuPathDB" id="CryptoDB:Vbra_11078"/>
<feature type="signal peptide" evidence="1">
    <location>
        <begin position="1"/>
        <end position="16"/>
    </location>
</feature>
<proteinExistence type="predicted"/>
<sequence length="275" mass="29945">MLTLGLVACAVPSVSSEGEDRRQLRFDLGLPTLDDVERETGNVGRQVENAGRQVGNAREQVEDATSSIPSNPREALDAAVELSTNGVTGIAQFEAACRAAGDYCEHCGVDVGAKRADVEYQVTKGTKCVTGAADNPFELPCGAVFWGNMIHDGDYNMVATVVAADFMGGGSTFTLAYVKNELYNQVMTIYKGMMKYGNEILKQITDRLLEWLVNNPGEWHTLFDSLGKTKFQLSFAIISYSRAKCLYSPADGRFIQEVPLPTHYEPAFGMTLTAN</sequence>
<protein>
    <submittedName>
        <fullName evidence="2">Uncharacterized protein</fullName>
    </submittedName>
</protein>
<feature type="chain" id="PRO_5005186931" evidence="1">
    <location>
        <begin position="17"/>
        <end position="275"/>
    </location>
</feature>
<keyword evidence="1" id="KW-0732">Signal</keyword>
<dbReference type="EMBL" id="CDMY01000098">
    <property type="protein sequence ID" value="CEL92694.1"/>
    <property type="molecule type" value="Genomic_DNA"/>
</dbReference>
<organism evidence="2 3">
    <name type="scientific">Vitrella brassicaformis (strain CCMP3155)</name>
    <dbReference type="NCBI Taxonomy" id="1169540"/>
    <lineage>
        <taxon>Eukaryota</taxon>
        <taxon>Sar</taxon>
        <taxon>Alveolata</taxon>
        <taxon>Colpodellida</taxon>
        <taxon>Vitrellaceae</taxon>
        <taxon>Vitrella</taxon>
    </lineage>
</organism>
<keyword evidence="3" id="KW-1185">Reference proteome</keyword>
<evidence type="ECO:0000313" key="3">
    <source>
        <dbReference type="Proteomes" id="UP000041254"/>
    </source>
</evidence>
<accession>A0A0G4EBM0</accession>
<evidence type="ECO:0000313" key="2">
    <source>
        <dbReference type="EMBL" id="CEL92694.1"/>
    </source>
</evidence>
<reference evidence="2 3" key="1">
    <citation type="submission" date="2014-11" db="EMBL/GenBank/DDBJ databases">
        <authorList>
            <person name="Zhu J."/>
            <person name="Qi W."/>
            <person name="Song R."/>
        </authorList>
    </citation>
    <scope>NUCLEOTIDE SEQUENCE [LARGE SCALE GENOMIC DNA]</scope>
</reference>
<gene>
    <name evidence="2" type="ORF">Vbra_11078</name>
</gene>
<name>A0A0G4EBM0_VITBC</name>
<evidence type="ECO:0000256" key="1">
    <source>
        <dbReference type="SAM" id="SignalP"/>
    </source>
</evidence>
<dbReference type="Proteomes" id="UP000041254">
    <property type="component" value="Unassembled WGS sequence"/>
</dbReference>
<dbReference type="InParanoid" id="A0A0G4EBM0"/>
<dbReference type="AlphaFoldDB" id="A0A0G4EBM0"/>